<evidence type="ECO:0000256" key="2">
    <source>
        <dbReference type="ARBA" id="ARBA00023002"/>
    </source>
</evidence>
<gene>
    <name evidence="3" type="ORF">LEP1GSC050_0207</name>
</gene>
<dbReference type="InterPro" id="IPR036291">
    <property type="entry name" value="NAD(P)-bd_dom_sf"/>
</dbReference>
<accession>T0F549</accession>
<protein>
    <submittedName>
        <fullName evidence="3">Bile acid 7-dehydroxylase 1/3 family protein</fullName>
    </submittedName>
</protein>
<keyword evidence="2" id="KW-0560">Oxidoreductase</keyword>
<dbReference type="InterPro" id="IPR020904">
    <property type="entry name" value="Sc_DH/Rdtase_CS"/>
</dbReference>
<evidence type="ECO:0000256" key="1">
    <source>
        <dbReference type="ARBA" id="ARBA00006484"/>
    </source>
</evidence>
<evidence type="ECO:0000313" key="3">
    <source>
        <dbReference type="EMBL" id="EQA46240.1"/>
    </source>
</evidence>
<dbReference type="Gene3D" id="3.40.50.720">
    <property type="entry name" value="NAD(P)-binding Rossmann-like Domain"/>
    <property type="match status" value="2"/>
</dbReference>
<dbReference type="PANTHER" id="PTHR42901">
    <property type="entry name" value="ALCOHOL DEHYDROGENASE"/>
    <property type="match status" value="1"/>
</dbReference>
<comment type="similarity">
    <text evidence="1">Belongs to the short-chain dehydrogenases/reductases (SDR) family.</text>
</comment>
<dbReference type="EMBL" id="AHMO02000007">
    <property type="protein sequence ID" value="EQA46240.1"/>
    <property type="molecule type" value="Genomic_DNA"/>
</dbReference>
<evidence type="ECO:0000313" key="4">
    <source>
        <dbReference type="Proteomes" id="UP000015454"/>
    </source>
</evidence>
<dbReference type="GO" id="GO:0016491">
    <property type="term" value="F:oxidoreductase activity"/>
    <property type="evidence" value="ECO:0007669"/>
    <property type="project" value="UniProtKB-KW"/>
</dbReference>
<dbReference type="AlphaFoldDB" id="T0F549"/>
<proteinExistence type="inferred from homology"/>
<dbReference type="PROSITE" id="PS00061">
    <property type="entry name" value="ADH_SHORT"/>
    <property type="match status" value="1"/>
</dbReference>
<reference evidence="3" key="1">
    <citation type="submission" date="2013-05" db="EMBL/GenBank/DDBJ databases">
        <authorList>
            <person name="Harkins D.M."/>
            <person name="Durkin A.S."/>
            <person name="Brinkac L.M."/>
            <person name="Haft D.H."/>
            <person name="Selengut J.D."/>
            <person name="Sanka R."/>
            <person name="DePew J."/>
            <person name="Purushe J."/>
            <person name="Hartskeerl R.A."/>
            <person name="Ahmed A."/>
            <person name="van der Linden H."/>
            <person name="Goris M.G.A."/>
            <person name="Vinetz J.M."/>
            <person name="Sutton G.G."/>
            <person name="Nierman W.C."/>
            <person name="Fouts D.E."/>
        </authorList>
    </citation>
    <scope>NUCLEOTIDE SEQUENCE [LARGE SCALE GENOMIC DNA]</scope>
    <source>
        <strain evidence="3">5399</strain>
    </source>
</reference>
<dbReference type="OrthoDB" id="9803333at2"/>
<dbReference type="SUPFAM" id="SSF51735">
    <property type="entry name" value="NAD(P)-binding Rossmann-fold domains"/>
    <property type="match status" value="2"/>
</dbReference>
<dbReference type="Pfam" id="PF00106">
    <property type="entry name" value="adh_short"/>
    <property type="match status" value="1"/>
</dbReference>
<dbReference type="PANTHER" id="PTHR42901:SF1">
    <property type="entry name" value="ALCOHOL DEHYDROGENASE"/>
    <property type="match status" value="1"/>
</dbReference>
<comment type="caution">
    <text evidence="3">The sequence shown here is derived from an EMBL/GenBank/DDBJ whole genome shotgun (WGS) entry which is preliminary data.</text>
</comment>
<dbReference type="STRING" id="1049789.LEP1GSC050_0207"/>
<name>T0F549_9LEPT</name>
<keyword evidence="4" id="KW-1185">Reference proteome</keyword>
<sequence length="115" mass="12377">MDLANKTILITGANRGIGAALVRAFLKTDVKIIYAGYSASKAALHSVIQSIRWELKSKNIKVIGIFPGPIDTDMNKGFPIEKASSDSAAEEIVKGIEEDQEDIFPDTVSKNISGI</sequence>
<organism evidence="3 4">
    <name type="scientific">Leptospira broomii serovar Hurstbridge str. 5399</name>
    <dbReference type="NCBI Taxonomy" id="1049789"/>
    <lineage>
        <taxon>Bacteria</taxon>
        <taxon>Pseudomonadati</taxon>
        <taxon>Spirochaetota</taxon>
        <taxon>Spirochaetia</taxon>
        <taxon>Leptospirales</taxon>
        <taxon>Leptospiraceae</taxon>
        <taxon>Leptospira</taxon>
    </lineage>
</organism>
<dbReference type="RefSeq" id="WP_010568529.1">
    <property type="nucleotide sequence ID" value="NZ_AHMO02000007.1"/>
</dbReference>
<dbReference type="InterPro" id="IPR002347">
    <property type="entry name" value="SDR_fam"/>
</dbReference>
<dbReference type="Proteomes" id="UP000015454">
    <property type="component" value="Unassembled WGS sequence"/>
</dbReference>